<gene>
    <name evidence="2" type="ORF">QO231_17030</name>
</gene>
<reference evidence="3" key="1">
    <citation type="submission" date="2023-05" db="EMBL/GenBank/DDBJ databases">
        <title>Sedimentitalea sp. nov. JM2-8.</title>
        <authorList>
            <person name="Huang J."/>
        </authorList>
    </citation>
    <scope>NUCLEOTIDE SEQUENCE [LARGE SCALE GENOMIC DNA]</scope>
    <source>
        <strain evidence="3">KHS03</strain>
    </source>
</reference>
<dbReference type="EMBL" id="JASMWN010000015">
    <property type="protein sequence ID" value="MDU9005540.1"/>
    <property type="molecule type" value="Genomic_DNA"/>
</dbReference>
<protein>
    <submittedName>
        <fullName evidence="2">Glycosyltransferase family 2 protein</fullName>
    </submittedName>
</protein>
<comment type="caution">
    <text evidence="2">The sequence shown here is derived from an EMBL/GenBank/DDBJ whole genome shotgun (WGS) entry which is preliminary data.</text>
</comment>
<dbReference type="InterPro" id="IPR050486">
    <property type="entry name" value="Mannose-1P_guanyltransferase"/>
</dbReference>
<dbReference type="Proteomes" id="UP001255416">
    <property type="component" value="Unassembled WGS sequence"/>
</dbReference>
<dbReference type="InterPro" id="IPR005835">
    <property type="entry name" value="NTP_transferase_dom"/>
</dbReference>
<sequence length="246" mass="27216">MKIVIPMAGSDERFKQHGFPFAKPVVEIDGRPLIEHALDCLRMAPEADFTFVIRKEDDLRFHLRDVLRLLAPDCTIITADGETAGAACTVMLAVEQIDNDEELLIANGDQILGFDLNAVVADFRARGLDAGTVVFDSVHPRWSFVKTDAQGQVIETAEKRPISRNATAGIYYFKKGSDFIAATKAMIMKGASVNGGYFVCPAFNELILKQKKIAVHEVERDQYISLATPQAVEEYEQVLLARKRGG</sequence>
<dbReference type="PANTHER" id="PTHR22572">
    <property type="entry name" value="SUGAR-1-PHOSPHATE GUANYL TRANSFERASE"/>
    <property type="match status" value="1"/>
</dbReference>
<dbReference type="Pfam" id="PF00483">
    <property type="entry name" value="NTP_transferase"/>
    <property type="match status" value="1"/>
</dbReference>
<evidence type="ECO:0000313" key="3">
    <source>
        <dbReference type="Proteomes" id="UP001255416"/>
    </source>
</evidence>
<dbReference type="InterPro" id="IPR016873">
    <property type="entry name" value="Caps_polysacc_synth_BcbE_prd"/>
</dbReference>
<feature type="domain" description="Nucleotidyl transferase" evidence="1">
    <location>
        <begin position="10"/>
        <end position="176"/>
    </location>
</feature>
<dbReference type="InterPro" id="IPR029044">
    <property type="entry name" value="Nucleotide-diphossugar_trans"/>
</dbReference>
<accession>A0ABU3VH98</accession>
<dbReference type="Gene3D" id="3.90.550.10">
    <property type="entry name" value="Spore Coat Polysaccharide Biosynthesis Protein SpsA, Chain A"/>
    <property type="match status" value="1"/>
</dbReference>
<keyword evidence="3" id="KW-1185">Reference proteome</keyword>
<proteinExistence type="predicted"/>
<dbReference type="RefSeq" id="WP_316779092.1">
    <property type="nucleotide sequence ID" value="NZ_JASMWN010000015.1"/>
</dbReference>
<dbReference type="CDD" id="cd04183">
    <property type="entry name" value="GT2_BcE_like"/>
    <property type="match status" value="1"/>
</dbReference>
<dbReference type="PIRSF" id="PIRSF028162">
    <property type="entry name" value="BcbE_prd"/>
    <property type="match status" value="1"/>
</dbReference>
<name>A0ABU3VH98_9RHOB</name>
<evidence type="ECO:0000259" key="1">
    <source>
        <dbReference type="Pfam" id="PF00483"/>
    </source>
</evidence>
<organism evidence="2 3">
    <name type="scientific">Sedimentitalea todarodis</name>
    <dbReference type="NCBI Taxonomy" id="1631240"/>
    <lineage>
        <taxon>Bacteria</taxon>
        <taxon>Pseudomonadati</taxon>
        <taxon>Pseudomonadota</taxon>
        <taxon>Alphaproteobacteria</taxon>
        <taxon>Rhodobacterales</taxon>
        <taxon>Paracoccaceae</taxon>
        <taxon>Sedimentitalea</taxon>
    </lineage>
</organism>
<evidence type="ECO:0000313" key="2">
    <source>
        <dbReference type="EMBL" id="MDU9005540.1"/>
    </source>
</evidence>
<dbReference type="SUPFAM" id="SSF53448">
    <property type="entry name" value="Nucleotide-diphospho-sugar transferases"/>
    <property type="match status" value="1"/>
</dbReference>